<feature type="compositionally biased region" description="Basic and acidic residues" evidence="2">
    <location>
        <begin position="42"/>
        <end position="76"/>
    </location>
</feature>
<protein>
    <submittedName>
        <fullName evidence="4">RNA-binding domain-containing protein</fullName>
    </submittedName>
</protein>
<evidence type="ECO:0000259" key="3">
    <source>
        <dbReference type="PROSITE" id="PS50102"/>
    </source>
</evidence>
<evidence type="ECO:0000313" key="4">
    <source>
        <dbReference type="EMBL" id="ORY47652.1"/>
    </source>
</evidence>
<dbReference type="InterPro" id="IPR012677">
    <property type="entry name" value="Nucleotide-bd_a/b_plait_sf"/>
</dbReference>
<keyword evidence="1" id="KW-0694">RNA-binding</keyword>
<comment type="caution">
    <text evidence="4">The sequence shown here is derived from an EMBL/GenBank/DDBJ whole genome shotgun (WGS) entry which is preliminary data.</text>
</comment>
<feature type="region of interest" description="Disordered" evidence="2">
    <location>
        <begin position="1"/>
        <end position="116"/>
    </location>
</feature>
<feature type="compositionally biased region" description="Basic and acidic residues" evidence="2">
    <location>
        <begin position="214"/>
        <end position="246"/>
    </location>
</feature>
<name>A0A1Y2CKV8_9FUNG</name>
<evidence type="ECO:0000256" key="2">
    <source>
        <dbReference type="SAM" id="MobiDB-lite"/>
    </source>
</evidence>
<dbReference type="Pfam" id="PF00076">
    <property type="entry name" value="RRM_1"/>
    <property type="match status" value="1"/>
</dbReference>
<dbReference type="SMART" id="SM00360">
    <property type="entry name" value="RRM"/>
    <property type="match status" value="1"/>
</dbReference>
<evidence type="ECO:0000256" key="1">
    <source>
        <dbReference type="PROSITE-ProRule" id="PRU00176"/>
    </source>
</evidence>
<dbReference type="AlphaFoldDB" id="A0A1Y2CKV8"/>
<sequence>MDPYGHHLPPAHYPPPAHYAPPPPRDPRDDYYGGPPPPPPSRYDDRRYDDRRDFDRRDDYYRRDPRDDYRRDDYRRRRDSRSRSPPRRYDDRGGRDRFRDSRPPRRNISPSARGVPEPCNVLGVFGLSILTRERDLEKLFGEFGPIKDIAILFDKQTQKSRGFGFITFEDVEAATKAREAMNGYEFNERRMRVDFSLTKRGHDSTPGQYMGRPDQVRDGGRPRGDDVGGRRDRERGDRGDERREPETGAAAPAAFGGEGAGEGRARGRSYSPAPRD</sequence>
<gene>
    <name evidence="4" type="ORF">BCR33DRAFT_782757</name>
</gene>
<dbReference type="InterPro" id="IPR050441">
    <property type="entry name" value="RBM"/>
</dbReference>
<feature type="region of interest" description="Disordered" evidence="2">
    <location>
        <begin position="195"/>
        <end position="276"/>
    </location>
</feature>
<proteinExistence type="predicted"/>
<dbReference type="Gene3D" id="3.30.70.330">
    <property type="match status" value="1"/>
</dbReference>
<dbReference type="PANTHER" id="PTHR48034">
    <property type="entry name" value="TRANSFORMER-2 SEX-DETERMINING PROTEIN-RELATED"/>
    <property type="match status" value="1"/>
</dbReference>
<dbReference type="OrthoDB" id="6159137at2759"/>
<dbReference type="EMBL" id="MCGO01000013">
    <property type="protein sequence ID" value="ORY47652.1"/>
    <property type="molecule type" value="Genomic_DNA"/>
</dbReference>
<dbReference type="Proteomes" id="UP000193642">
    <property type="component" value="Unassembled WGS sequence"/>
</dbReference>
<keyword evidence="5" id="KW-1185">Reference proteome</keyword>
<evidence type="ECO:0000313" key="5">
    <source>
        <dbReference type="Proteomes" id="UP000193642"/>
    </source>
</evidence>
<reference evidence="4 5" key="1">
    <citation type="submission" date="2016-07" db="EMBL/GenBank/DDBJ databases">
        <title>Pervasive Adenine N6-methylation of Active Genes in Fungi.</title>
        <authorList>
            <consortium name="DOE Joint Genome Institute"/>
            <person name="Mondo S.J."/>
            <person name="Dannebaum R.O."/>
            <person name="Kuo R.C."/>
            <person name="Labutti K."/>
            <person name="Haridas S."/>
            <person name="Kuo A."/>
            <person name="Salamov A."/>
            <person name="Ahrendt S.R."/>
            <person name="Lipzen A."/>
            <person name="Sullivan W."/>
            <person name="Andreopoulos W.B."/>
            <person name="Clum A."/>
            <person name="Lindquist E."/>
            <person name="Daum C."/>
            <person name="Ramamoorthy G.K."/>
            <person name="Gryganskyi A."/>
            <person name="Culley D."/>
            <person name="Magnuson J.K."/>
            <person name="James T.Y."/>
            <person name="O'Malley M.A."/>
            <person name="Stajich J.E."/>
            <person name="Spatafora J.W."/>
            <person name="Visel A."/>
            <person name="Grigoriev I.V."/>
        </authorList>
    </citation>
    <scope>NUCLEOTIDE SEQUENCE [LARGE SCALE GENOMIC DNA]</scope>
    <source>
        <strain evidence="4 5">JEL800</strain>
    </source>
</reference>
<dbReference type="InterPro" id="IPR000504">
    <property type="entry name" value="RRM_dom"/>
</dbReference>
<feature type="compositionally biased region" description="Pro residues" evidence="2">
    <location>
        <begin position="11"/>
        <end position="24"/>
    </location>
</feature>
<feature type="compositionally biased region" description="Basic residues" evidence="2">
    <location>
        <begin position="77"/>
        <end position="86"/>
    </location>
</feature>
<dbReference type="STRING" id="329046.A0A1Y2CKV8"/>
<dbReference type="GO" id="GO:0003723">
    <property type="term" value="F:RNA binding"/>
    <property type="evidence" value="ECO:0007669"/>
    <property type="project" value="UniProtKB-UniRule"/>
</dbReference>
<dbReference type="PROSITE" id="PS50102">
    <property type="entry name" value="RRM"/>
    <property type="match status" value="1"/>
</dbReference>
<feature type="compositionally biased region" description="Basic and acidic residues" evidence="2">
    <location>
        <begin position="87"/>
        <end position="103"/>
    </location>
</feature>
<dbReference type="SUPFAM" id="SSF54928">
    <property type="entry name" value="RNA-binding domain, RBD"/>
    <property type="match status" value="1"/>
</dbReference>
<accession>A0A1Y2CKV8</accession>
<dbReference type="InterPro" id="IPR035979">
    <property type="entry name" value="RBD_domain_sf"/>
</dbReference>
<organism evidence="4 5">
    <name type="scientific">Rhizoclosmatium globosum</name>
    <dbReference type="NCBI Taxonomy" id="329046"/>
    <lineage>
        <taxon>Eukaryota</taxon>
        <taxon>Fungi</taxon>
        <taxon>Fungi incertae sedis</taxon>
        <taxon>Chytridiomycota</taxon>
        <taxon>Chytridiomycota incertae sedis</taxon>
        <taxon>Chytridiomycetes</taxon>
        <taxon>Chytridiales</taxon>
        <taxon>Chytriomycetaceae</taxon>
        <taxon>Rhizoclosmatium</taxon>
    </lineage>
</organism>
<feature type="domain" description="RRM" evidence="3">
    <location>
        <begin position="120"/>
        <end position="198"/>
    </location>
</feature>